<accession>A0AAD3S3T6</accession>
<keyword evidence="2" id="KW-1185">Reference proteome</keyword>
<evidence type="ECO:0000313" key="1">
    <source>
        <dbReference type="EMBL" id="GMH03938.1"/>
    </source>
</evidence>
<proteinExistence type="predicted"/>
<comment type="caution">
    <text evidence="1">The sequence shown here is derived from an EMBL/GenBank/DDBJ whole genome shotgun (WGS) entry which is preliminary data.</text>
</comment>
<protein>
    <submittedName>
        <fullName evidence="1">Uncharacterized protein</fullName>
    </submittedName>
</protein>
<dbReference type="Proteomes" id="UP001279734">
    <property type="component" value="Unassembled WGS sequence"/>
</dbReference>
<gene>
    <name evidence="1" type="ORF">Nepgr_005777</name>
</gene>
<dbReference type="EMBL" id="BSYO01000004">
    <property type="protein sequence ID" value="GMH03938.1"/>
    <property type="molecule type" value="Genomic_DNA"/>
</dbReference>
<reference evidence="1" key="1">
    <citation type="submission" date="2023-05" db="EMBL/GenBank/DDBJ databases">
        <title>Nepenthes gracilis genome sequencing.</title>
        <authorList>
            <person name="Fukushima K."/>
        </authorList>
    </citation>
    <scope>NUCLEOTIDE SEQUENCE</scope>
    <source>
        <strain evidence="1">SING2019-196</strain>
    </source>
</reference>
<organism evidence="1 2">
    <name type="scientific">Nepenthes gracilis</name>
    <name type="common">Slender pitcher plant</name>
    <dbReference type="NCBI Taxonomy" id="150966"/>
    <lineage>
        <taxon>Eukaryota</taxon>
        <taxon>Viridiplantae</taxon>
        <taxon>Streptophyta</taxon>
        <taxon>Embryophyta</taxon>
        <taxon>Tracheophyta</taxon>
        <taxon>Spermatophyta</taxon>
        <taxon>Magnoliopsida</taxon>
        <taxon>eudicotyledons</taxon>
        <taxon>Gunneridae</taxon>
        <taxon>Pentapetalae</taxon>
        <taxon>Caryophyllales</taxon>
        <taxon>Nepenthaceae</taxon>
        <taxon>Nepenthes</taxon>
    </lineage>
</organism>
<evidence type="ECO:0000313" key="2">
    <source>
        <dbReference type="Proteomes" id="UP001279734"/>
    </source>
</evidence>
<name>A0AAD3S3T6_NEPGR</name>
<dbReference type="AlphaFoldDB" id="A0AAD3S3T6"/>
<sequence length="91" mass="10040">MLHKTDLIQQTDQMHSYASSSLQLTTSATTIRNQGTETKALIIHASDWLNTEAKAKRSSPTESVVCHATVCYAAVSSPEFYKPKTTHICDL</sequence>